<feature type="compositionally biased region" description="Basic and acidic residues" evidence="1">
    <location>
        <begin position="76"/>
        <end position="87"/>
    </location>
</feature>
<feature type="compositionally biased region" description="Acidic residues" evidence="1">
    <location>
        <begin position="150"/>
        <end position="165"/>
    </location>
</feature>
<dbReference type="AlphaFoldDB" id="A0A2C9K9Z7"/>
<gene>
    <name evidence="2" type="primary">106051437</name>
</gene>
<evidence type="ECO:0000313" key="3">
    <source>
        <dbReference type="Proteomes" id="UP000076420"/>
    </source>
</evidence>
<proteinExistence type="predicted"/>
<reference evidence="2" key="1">
    <citation type="submission" date="2020-05" db="UniProtKB">
        <authorList>
            <consortium name="EnsemblMetazoa"/>
        </authorList>
    </citation>
    <scope>IDENTIFICATION</scope>
    <source>
        <strain evidence="2">BB02</strain>
    </source>
</reference>
<dbReference type="VEuPathDB" id="VectorBase:BGLAX_030793"/>
<evidence type="ECO:0000313" key="2">
    <source>
        <dbReference type="EnsemblMetazoa" id="BGLB016850-PA"/>
    </source>
</evidence>
<dbReference type="KEGG" id="bgt:106051437"/>
<evidence type="ECO:0000256" key="1">
    <source>
        <dbReference type="SAM" id="MobiDB-lite"/>
    </source>
</evidence>
<feature type="region of interest" description="Disordered" evidence="1">
    <location>
        <begin position="20"/>
        <end position="197"/>
    </location>
</feature>
<dbReference type="EnsemblMetazoa" id="BGLB016850-RA">
    <property type="protein sequence ID" value="BGLB016850-PA"/>
    <property type="gene ID" value="BGLB016850"/>
</dbReference>
<dbReference type="VEuPathDB" id="VectorBase:BGLB016850"/>
<protein>
    <submittedName>
        <fullName evidence="2">Uncharacterized protein</fullName>
    </submittedName>
</protein>
<feature type="compositionally biased region" description="Basic and acidic residues" evidence="1">
    <location>
        <begin position="170"/>
        <end position="194"/>
    </location>
</feature>
<organism evidence="2 3">
    <name type="scientific">Biomphalaria glabrata</name>
    <name type="common">Bloodfluke planorb</name>
    <name type="synonym">Freshwater snail</name>
    <dbReference type="NCBI Taxonomy" id="6526"/>
    <lineage>
        <taxon>Eukaryota</taxon>
        <taxon>Metazoa</taxon>
        <taxon>Spiralia</taxon>
        <taxon>Lophotrochozoa</taxon>
        <taxon>Mollusca</taxon>
        <taxon>Gastropoda</taxon>
        <taxon>Heterobranchia</taxon>
        <taxon>Euthyneura</taxon>
        <taxon>Panpulmonata</taxon>
        <taxon>Hygrophila</taxon>
        <taxon>Lymnaeoidea</taxon>
        <taxon>Planorbidae</taxon>
        <taxon>Biomphalaria</taxon>
    </lineage>
</organism>
<dbReference type="Proteomes" id="UP000076420">
    <property type="component" value="Unassembled WGS sequence"/>
</dbReference>
<sequence>MEDKESESFSQDVSVLETDLSALNVGEHDNEETSEELIVRDNLPNEELQDGSNEMISNLEEGDPEIREVNNDLEDHDIRNEDSKEDNNPEEDNNELKEDDNPKEESNELMEDSEEQLKDVSLTDKEDIALDDKDVQLSETELEKEAQDPITEEQPDNEDLVEDSELNAIKPEEEASKEEVNTQTEHHAEPKEDQNIQYMDDTIKENSHLNAENYAEIVESTDVNFNRNDSRGSTVEDTVQGNYNNFFHLSI</sequence>
<feature type="compositionally biased region" description="Basic and acidic residues" evidence="1">
    <location>
        <begin position="115"/>
        <end position="147"/>
    </location>
</feature>
<feature type="compositionally biased region" description="Basic and acidic residues" evidence="1">
    <location>
        <begin position="94"/>
        <end position="106"/>
    </location>
</feature>
<accession>A0A2C9K9Z7</accession>
<name>A0A2C9K9Z7_BIOGL</name>